<feature type="compositionally biased region" description="Low complexity" evidence="2">
    <location>
        <begin position="321"/>
        <end position="330"/>
    </location>
</feature>
<dbReference type="PANTHER" id="PTHR22774">
    <property type="entry name" value="CHOREIN N-TERMINAL DOMAIN-CONTAINING PROTEIN"/>
    <property type="match status" value="1"/>
</dbReference>
<dbReference type="AlphaFoldDB" id="A0A060XJQ3"/>
<organism evidence="3 4">
    <name type="scientific">Oncorhynchus mykiss</name>
    <name type="common">Rainbow trout</name>
    <name type="synonym">Salmo gairdneri</name>
    <dbReference type="NCBI Taxonomy" id="8022"/>
    <lineage>
        <taxon>Eukaryota</taxon>
        <taxon>Metazoa</taxon>
        <taxon>Chordata</taxon>
        <taxon>Craniata</taxon>
        <taxon>Vertebrata</taxon>
        <taxon>Euteleostomi</taxon>
        <taxon>Actinopterygii</taxon>
        <taxon>Neopterygii</taxon>
        <taxon>Teleostei</taxon>
        <taxon>Protacanthopterygii</taxon>
        <taxon>Salmoniformes</taxon>
        <taxon>Salmonidae</taxon>
        <taxon>Salmoninae</taxon>
        <taxon>Oncorhynchus</taxon>
    </lineage>
</organism>
<feature type="compositionally biased region" description="Basic and acidic residues" evidence="2">
    <location>
        <begin position="248"/>
        <end position="257"/>
    </location>
</feature>
<dbReference type="PaxDb" id="8022-A0A060XJQ3"/>
<dbReference type="Proteomes" id="UP000193380">
    <property type="component" value="Unassembled WGS sequence"/>
</dbReference>
<feature type="region of interest" description="Disordered" evidence="2">
    <location>
        <begin position="248"/>
        <end position="330"/>
    </location>
</feature>
<feature type="region of interest" description="Disordered" evidence="2">
    <location>
        <begin position="655"/>
        <end position="677"/>
    </location>
</feature>
<evidence type="ECO:0008006" key="5">
    <source>
        <dbReference type="Google" id="ProtNLM"/>
    </source>
</evidence>
<dbReference type="Pfam" id="PF24917">
    <property type="entry name" value="BLTP3A_B"/>
    <property type="match status" value="1"/>
</dbReference>
<feature type="region of interest" description="Disordered" evidence="2">
    <location>
        <begin position="46"/>
        <end position="79"/>
    </location>
</feature>
<evidence type="ECO:0000256" key="1">
    <source>
        <dbReference type="SAM" id="Coils"/>
    </source>
</evidence>
<feature type="coiled-coil region" evidence="1">
    <location>
        <begin position="684"/>
        <end position="718"/>
    </location>
</feature>
<evidence type="ECO:0000256" key="2">
    <source>
        <dbReference type="SAM" id="MobiDB-lite"/>
    </source>
</evidence>
<accession>A0A060XJQ3</accession>
<evidence type="ECO:0000313" key="3">
    <source>
        <dbReference type="EMBL" id="CDQ79467.1"/>
    </source>
</evidence>
<feature type="region of interest" description="Disordered" evidence="2">
    <location>
        <begin position="165"/>
        <end position="209"/>
    </location>
</feature>
<dbReference type="InterPro" id="IPR026728">
    <property type="entry name" value="BLTP3A/B"/>
</dbReference>
<feature type="compositionally biased region" description="Low complexity" evidence="2">
    <location>
        <begin position="173"/>
        <end position="192"/>
    </location>
</feature>
<name>A0A060XJQ3_ONCMY</name>
<feature type="region of interest" description="Disordered" evidence="2">
    <location>
        <begin position="1"/>
        <end position="27"/>
    </location>
</feature>
<keyword evidence="1" id="KW-0175">Coiled coil</keyword>
<gene>
    <name evidence="3" type="ORF">GSONMT00040203001</name>
</gene>
<sequence>MGGASRGQRTPLSAAAGLARSEPVDTVGRLQRKRLLKEYYSTVTDATATEASLPPSNGFHKPLSLDNIPPPSSSSSSNKEADMHMLVHVQKHLSAQVSHRQYMFLMRLQRSIKALQHTLQQDLEGMGFKRDKAKTTSDPPPDHQPFSVCVGILLKSAEVALLLKPVPQPEGPGSPLGSELSPSESRCTLETGSDGGEGGDRGTHVEGAGAKGSCTVDQLMCGGGVEGGITQGPAPLIPASAPNLKASLDERTGRSSSEELGEASLEAWTGGEEPGTGVDCTAQQGESSGADPTLSDPLSTKDWNEKNPGARLPESMSRKGSLSVVSDRLSSSNTRSTSLYSISNIGRLMRERSQSSFSVSYKNMKKTPSLQSLDNLSIDSYLMEDGDTDTYSMLERDDVSISGFKDVVREQSATEIAKEAAAVAAMGTGEQDGAGSPDTVSATSQSIDEPTKDMVSVLVLKVQCVCGAMEVRGESTAVSLEVGCIRPTQLGNVSLRQYLSNRSLGGGLEANSDGTTHLPEVRARLESGPCAATHSPLAETNGFLQLRLHGYRASFLMSSLRNLAHFLEDDSTPQVLPMEISVRDTHINLKDDGLRDNPSDPDPTPITLHIANLLIHRTDDGAFSIGVENASEAGPKKEVQLIDSGLSPVPESVVSSTLKATQTPGPPSPSTTPSNKEQLLIEENECLKLELSKAKMALAEAQMEKDSLLHRMKSLKVNSS</sequence>
<proteinExistence type="predicted"/>
<dbReference type="STRING" id="8022.A0A060XJQ3"/>
<reference evidence="3" key="2">
    <citation type="submission" date="2014-03" db="EMBL/GenBank/DDBJ databases">
        <authorList>
            <person name="Genoscope - CEA"/>
        </authorList>
    </citation>
    <scope>NUCLEOTIDE SEQUENCE</scope>
</reference>
<dbReference type="EMBL" id="FR905459">
    <property type="protein sequence ID" value="CDQ79467.1"/>
    <property type="molecule type" value="Genomic_DNA"/>
</dbReference>
<evidence type="ECO:0000313" key="4">
    <source>
        <dbReference type="Proteomes" id="UP000193380"/>
    </source>
</evidence>
<reference evidence="3" key="1">
    <citation type="journal article" date="2014" name="Nat. Commun.">
        <title>The rainbow trout genome provides novel insights into evolution after whole-genome duplication in vertebrates.</title>
        <authorList>
            <person name="Berthelot C."/>
            <person name="Brunet F."/>
            <person name="Chalopin D."/>
            <person name="Juanchich A."/>
            <person name="Bernard M."/>
            <person name="Noel B."/>
            <person name="Bento P."/>
            <person name="Da Silva C."/>
            <person name="Labadie K."/>
            <person name="Alberti A."/>
            <person name="Aury J.M."/>
            <person name="Louis A."/>
            <person name="Dehais P."/>
            <person name="Bardou P."/>
            <person name="Montfort J."/>
            <person name="Klopp C."/>
            <person name="Cabau C."/>
            <person name="Gaspin C."/>
            <person name="Thorgaard G.H."/>
            <person name="Boussaha M."/>
            <person name="Quillet E."/>
            <person name="Guyomard R."/>
            <person name="Galiana D."/>
            <person name="Bobe J."/>
            <person name="Volff J.N."/>
            <person name="Genet C."/>
            <person name="Wincker P."/>
            <person name="Jaillon O."/>
            <person name="Roest Crollius H."/>
            <person name="Guiguen Y."/>
        </authorList>
    </citation>
    <scope>NUCLEOTIDE SEQUENCE [LARGE SCALE GENOMIC DNA]</scope>
</reference>
<protein>
    <recommendedName>
        <fullName evidence="5">UHRF1-binding protein 1-like</fullName>
    </recommendedName>
</protein>
<dbReference type="PANTHER" id="PTHR22774:SF17">
    <property type="entry name" value="BRIDGE-LIKE LIPID TRANSFER PROTEIN FAMILY MEMBER 3B"/>
    <property type="match status" value="1"/>
</dbReference>